<dbReference type="PANTHER" id="PTHR46825">
    <property type="entry name" value="D-ALANYL-D-ALANINE-CARBOXYPEPTIDASE/ENDOPEPTIDASE AMPH"/>
    <property type="match status" value="1"/>
</dbReference>
<evidence type="ECO:0000313" key="2">
    <source>
        <dbReference type="EMBL" id="SFN23231.1"/>
    </source>
</evidence>
<dbReference type="AlphaFoldDB" id="A0A1I4XBC2"/>
<dbReference type="InterPro" id="IPR001466">
    <property type="entry name" value="Beta-lactam-related"/>
</dbReference>
<dbReference type="Gene3D" id="3.40.710.10">
    <property type="entry name" value="DD-peptidase/beta-lactamase superfamily"/>
    <property type="match status" value="1"/>
</dbReference>
<dbReference type="SUPFAM" id="SSF56601">
    <property type="entry name" value="beta-lactamase/transpeptidase-like"/>
    <property type="match status" value="1"/>
</dbReference>
<feature type="domain" description="Beta-lactamase-related" evidence="1">
    <location>
        <begin position="30"/>
        <end position="352"/>
    </location>
</feature>
<reference evidence="3" key="1">
    <citation type="submission" date="2016-10" db="EMBL/GenBank/DDBJ databases">
        <authorList>
            <person name="Varghese N."/>
            <person name="Submissions S."/>
        </authorList>
    </citation>
    <scope>NUCLEOTIDE SEQUENCE [LARGE SCALE GENOMIC DNA]</scope>
    <source>
        <strain evidence="3">DSM 25575</strain>
    </source>
</reference>
<accession>A0A1I4XBC2</accession>
<sequence length="379" mass="42827">MRKILFVICILLIQNDLISAQNHKKEIIEYLKKEMKEQGIPGLQVAVIKKNRVLFSESLGIANAEFAVPVTNNTKFSINSIAKIFTSVAIMQLVEQNKLQLEKPLSTYLTSVPKDWGHITIKQLLSHTSGLPDIENSIGDGLISDKGQDSAWVKVQTLPLQFKSGEKFNYNATNYLLLQKVIEKIENLPFEKSVQLHQLNIAKMQHTRYANSYDVIGYKAPTYSFYTLDKTTGEYMKTNRLTELYEDFPTSFRTDAGVFTSADDMVQWTMALQNGKFLKNRENIIKMWEPVKLNNGTYDGFGGVLNSYALGWPIINRKTHFAASAFGGGRASVTIYPNDNLSIILFTNLTGVETYTMTENISKFYFTEINSLNSISTSN</sequence>
<dbReference type="PANTHER" id="PTHR46825:SF9">
    <property type="entry name" value="BETA-LACTAMASE-RELATED DOMAIN-CONTAINING PROTEIN"/>
    <property type="match status" value="1"/>
</dbReference>
<dbReference type="EMBL" id="FOVD01000002">
    <property type="protein sequence ID" value="SFN23231.1"/>
    <property type="molecule type" value="Genomic_DNA"/>
</dbReference>
<organism evidence="2 3">
    <name type="scientific">Chryseobacterium oleae</name>
    <dbReference type="NCBI Taxonomy" id="491207"/>
    <lineage>
        <taxon>Bacteria</taxon>
        <taxon>Pseudomonadati</taxon>
        <taxon>Bacteroidota</taxon>
        <taxon>Flavobacteriia</taxon>
        <taxon>Flavobacteriales</taxon>
        <taxon>Weeksellaceae</taxon>
        <taxon>Chryseobacterium group</taxon>
        <taxon>Chryseobacterium</taxon>
    </lineage>
</organism>
<dbReference type="Proteomes" id="UP000198769">
    <property type="component" value="Unassembled WGS sequence"/>
</dbReference>
<keyword evidence="3" id="KW-1185">Reference proteome</keyword>
<dbReference type="Pfam" id="PF00144">
    <property type="entry name" value="Beta-lactamase"/>
    <property type="match status" value="1"/>
</dbReference>
<dbReference type="InterPro" id="IPR012338">
    <property type="entry name" value="Beta-lactam/transpept-like"/>
</dbReference>
<gene>
    <name evidence="2" type="ORF">SAMN05421594_1685</name>
</gene>
<name>A0A1I4XBC2_CHROL</name>
<dbReference type="RefSeq" id="WP_090024066.1">
    <property type="nucleotide sequence ID" value="NZ_FOVD01000002.1"/>
</dbReference>
<proteinExistence type="predicted"/>
<evidence type="ECO:0000259" key="1">
    <source>
        <dbReference type="Pfam" id="PF00144"/>
    </source>
</evidence>
<dbReference type="OrthoDB" id="9793489at2"/>
<dbReference type="InterPro" id="IPR050491">
    <property type="entry name" value="AmpC-like"/>
</dbReference>
<evidence type="ECO:0000313" key="3">
    <source>
        <dbReference type="Proteomes" id="UP000198769"/>
    </source>
</evidence>
<protein>
    <submittedName>
        <fullName evidence="2">CubicO group peptidase, beta-lactamase class C family</fullName>
    </submittedName>
</protein>